<dbReference type="AlphaFoldDB" id="A0AAW0EGW6"/>
<dbReference type="InterPro" id="IPR036047">
    <property type="entry name" value="F-box-like_dom_sf"/>
</dbReference>
<evidence type="ECO:0000259" key="1">
    <source>
        <dbReference type="Pfam" id="PF12937"/>
    </source>
</evidence>
<evidence type="ECO:0000313" key="3">
    <source>
        <dbReference type="Proteomes" id="UP001362999"/>
    </source>
</evidence>
<evidence type="ECO:0000313" key="2">
    <source>
        <dbReference type="EMBL" id="KAK7064637.1"/>
    </source>
</evidence>
<feature type="domain" description="F-box" evidence="1">
    <location>
        <begin position="20"/>
        <end position="65"/>
    </location>
</feature>
<name>A0AAW0EGW6_9AGAR</name>
<reference evidence="2 3" key="1">
    <citation type="journal article" date="2024" name="J Genomics">
        <title>Draft genome sequencing and assembly of Favolaschia claudopus CIRM-BRFM 2984 isolated from oak limbs.</title>
        <authorList>
            <person name="Navarro D."/>
            <person name="Drula E."/>
            <person name="Chaduli D."/>
            <person name="Cazenave R."/>
            <person name="Ahrendt S."/>
            <person name="Wang J."/>
            <person name="Lipzen A."/>
            <person name="Daum C."/>
            <person name="Barry K."/>
            <person name="Grigoriev I.V."/>
            <person name="Favel A."/>
            <person name="Rosso M.N."/>
            <person name="Martin F."/>
        </authorList>
    </citation>
    <scope>NUCLEOTIDE SEQUENCE [LARGE SCALE GENOMIC DNA]</scope>
    <source>
        <strain evidence="2 3">CIRM-BRFM 2984</strain>
    </source>
</reference>
<dbReference type="EMBL" id="JAWWNJ010000001">
    <property type="protein sequence ID" value="KAK7064637.1"/>
    <property type="molecule type" value="Genomic_DNA"/>
</dbReference>
<dbReference type="Pfam" id="PF12937">
    <property type="entry name" value="F-box-like"/>
    <property type="match status" value="1"/>
</dbReference>
<organism evidence="2 3">
    <name type="scientific">Favolaschia claudopus</name>
    <dbReference type="NCBI Taxonomy" id="2862362"/>
    <lineage>
        <taxon>Eukaryota</taxon>
        <taxon>Fungi</taxon>
        <taxon>Dikarya</taxon>
        <taxon>Basidiomycota</taxon>
        <taxon>Agaricomycotina</taxon>
        <taxon>Agaricomycetes</taxon>
        <taxon>Agaricomycetidae</taxon>
        <taxon>Agaricales</taxon>
        <taxon>Marasmiineae</taxon>
        <taxon>Mycenaceae</taxon>
        <taxon>Favolaschia</taxon>
    </lineage>
</organism>
<dbReference type="Gene3D" id="3.80.10.10">
    <property type="entry name" value="Ribonuclease Inhibitor"/>
    <property type="match status" value="1"/>
</dbReference>
<dbReference type="SUPFAM" id="SSF52047">
    <property type="entry name" value="RNI-like"/>
    <property type="match status" value="1"/>
</dbReference>
<keyword evidence="3" id="KW-1185">Reference proteome</keyword>
<dbReference type="Proteomes" id="UP001362999">
    <property type="component" value="Unassembled WGS sequence"/>
</dbReference>
<dbReference type="InterPro" id="IPR001810">
    <property type="entry name" value="F-box_dom"/>
</dbReference>
<accession>A0AAW0EGW6</accession>
<comment type="caution">
    <text evidence="2">The sequence shown here is derived from an EMBL/GenBank/DDBJ whole genome shotgun (WGS) entry which is preliminary data.</text>
</comment>
<dbReference type="SUPFAM" id="SSF81383">
    <property type="entry name" value="F-box domain"/>
    <property type="match status" value="1"/>
</dbReference>
<dbReference type="InterPro" id="IPR032675">
    <property type="entry name" value="LRR_dom_sf"/>
</dbReference>
<protein>
    <recommendedName>
        <fullName evidence="1">F-box domain-containing protein</fullName>
    </recommendedName>
</protein>
<gene>
    <name evidence="2" type="ORF">R3P38DRAFT_3165662</name>
</gene>
<sequence length="381" mass="43815">MSWFRRKRKPTEPKNADEPCTLPREVVDACMSYLSGRTRDLKACSLVCKVWSHAAQHILFNTVFLTQSMSKYSRLGKALQRSPHLITHIHTLTLHRDDRVKTSMFESICMQPFTHLDTVTIVHSNPMDIATAHVLGQLLSLRTLRRVDMDCYFLEPTIFPVIWETCSPTVKHLDLRTCSGTLDPIPSLVHTAASKPVMLDSLRLGRSNNIDVWMAPESSPFDYSRLFILSLETSQAFSRWPRVTPNRHTIESLDFSAHGSVGVDLSLFPNLQFLRIHSISALSAGKVRNCLITITPACRIQQIVLRLDLPRVYMCEQMDFQIVKLPMSQLPSVGIETVDVEYDYWALHFPKLRARELLHRTNPNWFETRIERRDAILRRPP</sequence>
<proteinExistence type="predicted"/>